<dbReference type="SUPFAM" id="SSF140453">
    <property type="entry name" value="EsxAB dimer-like"/>
    <property type="match status" value="1"/>
</dbReference>
<protein>
    <recommendedName>
        <fullName evidence="4">WXG100 family type VII secretion target</fullName>
    </recommendedName>
</protein>
<organism evidence="2 3">
    <name type="scientific">Paenibacillus lemnae</name>
    <dbReference type="NCBI Taxonomy" id="1330551"/>
    <lineage>
        <taxon>Bacteria</taxon>
        <taxon>Bacillati</taxon>
        <taxon>Bacillota</taxon>
        <taxon>Bacilli</taxon>
        <taxon>Bacillales</taxon>
        <taxon>Paenibacillaceae</taxon>
        <taxon>Paenibacillus</taxon>
    </lineage>
</organism>
<evidence type="ECO:0000256" key="1">
    <source>
        <dbReference type="SAM" id="MobiDB-lite"/>
    </source>
</evidence>
<dbReference type="InterPro" id="IPR036689">
    <property type="entry name" value="ESAT-6-like_sf"/>
</dbReference>
<reference evidence="2 3" key="1">
    <citation type="submission" date="2020-04" db="EMBL/GenBank/DDBJ databases">
        <title>Paenibacillus algicola sp. nov., a novel marine bacterium producing alginate lyase.</title>
        <authorList>
            <person name="Huang H."/>
        </authorList>
    </citation>
    <scope>NUCLEOTIDE SEQUENCE [LARGE SCALE GENOMIC DNA]</scope>
    <source>
        <strain evidence="2 3">L7-75</strain>
    </source>
</reference>
<accession>A0A848M204</accession>
<proteinExistence type="predicted"/>
<keyword evidence="3" id="KW-1185">Reference proteome</keyword>
<dbReference type="Gene3D" id="1.10.287.850">
    <property type="entry name" value="HP0062-like domain"/>
    <property type="match status" value="1"/>
</dbReference>
<comment type="caution">
    <text evidence="2">The sequence shown here is derived from an EMBL/GenBank/DDBJ whole genome shotgun (WGS) entry which is preliminary data.</text>
</comment>
<feature type="region of interest" description="Disordered" evidence="1">
    <location>
        <begin position="214"/>
        <end position="266"/>
    </location>
</feature>
<dbReference type="RefSeq" id="WP_169503775.1">
    <property type="nucleotide sequence ID" value="NZ_JABBPN010000003.1"/>
</dbReference>
<evidence type="ECO:0008006" key="4">
    <source>
        <dbReference type="Google" id="ProtNLM"/>
    </source>
</evidence>
<name>A0A848M204_PAELE</name>
<evidence type="ECO:0000313" key="2">
    <source>
        <dbReference type="EMBL" id="NMO94998.1"/>
    </source>
</evidence>
<dbReference type="AlphaFoldDB" id="A0A848M204"/>
<sequence length="375" mass="41482">MTKILVPPEVLIQVSQQFHQASLQFEWTVNNLNHQMDTMLLWEGTTRQRFYADYDRARLDLKRVIELMESVSVELKGISIKFRLLDEEVSSQIASSGRSETPPEPKTWQDHAEGLWEGVKTGGKNIADSIVSTGEALVEDPIGTIGDMAYNATIGTVEEVIDTTVWGAKMALDVGDTREKFEESVEEAGGRDQYIGQQGVRIASDLFLRRLGLKDHEGSSGGGSSKGTEGTPKAHAGYTGGRTQKELDDLAGDPSHSGKIRNQGLKEREVGLDLEQQGKLGKIVRDPQGNGGAEFIDTTNNVKWDVKSFVSYPNGHTSPRKGAFTVNNGMKAINKELDKNYNVIVDKRDMVPEHVEQLKEAIKKAGLLDRIIWYP</sequence>
<gene>
    <name evidence="2" type="ORF">HII30_04230</name>
</gene>
<dbReference type="EMBL" id="JABBPN010000003">
    <property type="protein sequence ID" value="NMO94998.1"/>
    <property type="molecule type" value="Genomic_DNA"/>
</dbReference>
<evidence type="ECO:0000313" key="3">
    <source>
        <dbReference type="Proteomes" id="UP000565468"/>
    </source>
</evidence>
<dbReference type="Proteomes" id="UP000565468">
    <property type="component" value="Unassembled WGS sequence"/>
</dbReference>